<dbReference type="EnsemblPlants" id="OPUNC05G20860.1">
    <property type="protein sequence ID" value="OPUNC05G20860.1"/>
    <property type="gene ID" value="OPUNC05G20860"/>
</dbReference>
<evidence type="ECO:0000256" key="1">
    <source>
        <dbReference type="SAM" id="MobiDB-lite"/>
    </source>
</evidence>
<accession>A0A0E0L4U7</accession>
<dbReference type="AlphaFoldDB" id="A0A0E0L4U7"/>
<dbReference type="Proteomes" id="UP000026962">
    <property type="component" value="Chromosome 5"/>
</dbReference>
<protein>
    <recommendedName>
        <fullName evidence="2">F-box domain-containing protein</fullName>
    </recommendedName>
</protein>
<dbReference type="Pfam" id="PF12937">
    <property type="entry name" value="F-box-like"/>
    <property type="match status" value="1"/>
</dbReference>
<evidence type="ECO:0000313" key="4">
    <source>
        <dbReference type="Proteomes" id="UP000026962"/>
    </source>
</evidence>
<dbReference type="InterPro" id="IPR037736">
    <property type="entry name" value="PSA3"/>
</dbReference>
<feature type="region of interest" description="Disordered" evidence="1">
    <location>
        <begin position="318"/>
        <end position="373"/>
    </location>
</feature>
<evidence type="ECO:0000259" key="2">
    <source>
        <dbReference type="PROSITE" id="PS50181"/>
    </source>
</evidence>
<dbReference type="Gramene" id="OPUNC05G20860.1">
    <property type="protein sequence ID" value="OPUNC05G20860.1"/>
    <property type="gene ID" value="OPUNC05G20860"/>
</dbReference>
<dbReference type="HOGENOM" id="CLU_416456_0_0_1"/>
<organism evidence="3">
    <name type="scientific">Oryza punctata</name>
    <name type="common">Red rice</name>
    <dbReference type="NCBI Taxonomy" id="4537"/>
    <lineage>
        <taxon>Eukaryota</taxon>
        <taxon>Viridiplantae</taxon>
        <taxon>Streptophyta</taxon>
        <taxon>Embryophyta</taxon>
        <taxon>Tracheophyta</taxon>
        <taxon>Spermatophyta</taxon>
        <taxon>Magnoliopsida</taxon>
        <taxon>Liliopsida</taxon>
        <taxon>Poales</taxon>
        <taxon>Poaceae</taxon>
        <taxon>BOP clade</taxon>
        <taxon>Oryzoideae</taxon>
        <taxon>Oryzeae</taxon>
        <taxon>Oryzinae</taxon>
        <taxon>Oryza</taxon>
    </lineage>
</organism>
<keyword evidence="4" id="KW-1185">Reference proteome</keyword>
<evidence type="ECO:0000313" key="3">
    <source>
        <dbReference type="EnsemblPlants" id="OPUNC05G20860.1"/>
    </source>
</evidence>
<dbReference type="SUPFAM" id="SSF81383">
    <property type="entry name" value="F-box domain"/>
    <property type="match status" value="1"/>
</dbReference>
<feature type="domain" description="F-box" evidence="2">
    <location>
        <begin position="481"/>
        <end position="527"/>
    </location>
</feature>
<reference evidence="3" key="1">
    <citation type="submission" date="2015-04" db="UniProtKB">
        <authorList>
            <consortium name="EnsemblPlants"/>
        </authorList>
    </citation>
    <scope>IDENTIFICATION</scope>
</reference>
<dbReference type="PROSITE" id="PS50181">
    <property type="entry name" value="FBOX"/>
    <property type="match status" value="1"/>
</dbReference>
<dbReference type="Pfam" id="PF24104">
    <property type="entry name" value="At5g52880_ARM"/>
    <property type="match status" value="1"/>
</dbReference>
<sequence length="667" mass="73642">MNCDSFECKVVLPSLVQQRTCEPNRPQSPCWLQVKQTHEQIRRVPRPPHTMGTLPVAHRFSLASAFLPRHRRPSPSAPRRRRRHGAVVAYMEPNPNSPSSIAGRLIGALPVVGLVARILSDEGGVGGDIIDFAEFRRRVSKKCTVMDSQAFYDFNERRGKVGDPFYVLLCCWLAAVGGGLLKTEEILEGVARLRLSNDIEFEEETFLDMMKTAKEKRAKLKAPAPQIPMEARAEKALEAIYVCCFGQDMVEDEDVKLLCKMLNAVFPSVGRQAVERIVTSMAKQVAAGERKGPGVKTVSEEAAQRQLKDLEFLKQNKATSVAASRSPGTSRPGSERRGGAAARGVRADPRGNGPSKVSAMPVRRRQPRRRETGAAERYREMGISAALSRPWDYPTACGEIAALLRIGYADLPKAAQALVAGDVLLAFRLLPDVQTGYALSAANGLLQAVEGSLPKQKKAQAASEFKRSVVAHKRRARVQQDPGVPHVPYDVLVHIFSFLDVRSLVAAGLVCWPWNSAANDNHLWKMNYSLFFGICHMNCNSTPTPGNIPNSDDHVRNSMYQVSPDPGFNWKEAFHNKYAERGTWRSTSNRALCGYCRSVIWLCNLTCATPHHCPKDGKDGVKLGPLLPHTVADYILDIDDLAASSSESDDTDSDSENYPQARFWSLS</sequence>
<proteinExistence type="predicted"/>
<dbReference type="InterPro" id="IPR001810">
    <property type="entry name" value="F-box_dom"/>
</dbReference>
<name>A0A0E0L4U7_ORYPU</name>
<dbReference type="InterPro" id="IPR057039">
    <property type="entry name" value="At5g52880_ARM"/>
</dbReference>
<dbReference type="InterPro" id="IPR036047">
    <property type="entry name" value="F-box-like_dom_sf"/>
</dbReference>
<dbReference type="Gene3D" id="1.20.1280.50">
    <property type="match status" value="1"/>
</dbReference>
<dbReference type="GO" id="GO:0048564">
    <property type="term" value="P:photosystem I assembly"/>
    <property type="evidence" value="ECO:0007669"/>
    <property type="project" value="InterPro"/>
</dbReference>
<dbReference type="PANTHER" id="PTHR36770:SF1">
    <property type="entry name" value="PHOTOSYSTEM I ASSEMBLY FACTOR PSA3, CHLOROPLASTIC"/>
    <property type="match status" value="1"/>
</dbReference>
<dbReference type="SMART" id="SM00256">
    <property type="entry name" value="FBOX"/>
    <property type="match status" value="1"/>
</dbReference>
<dbReference type="eggNOG" id="ENOG502QWBT">
    <property type="taxonomic scope" value="Eukaryota"/>
</dbReference>
<reference evidence="3" key="2">
    <citation type="submission" date="2018-05" db="EMBL/GenBank/DDBJ databases">
        <title>OpunRS2 (Oryza punctata Reference Sequence Version 2).</title>
        <authorList>
            <person name="Zhang J."/>
            <person name="Kudrna D."/>
            <person name="Lee S."/>
            <person name="Talag J."/>
            <person name="Welchert J."/>
            <person name="Wing R.A."/>
        </authorList>
    </citation>
    <scope>NUCLEOTIDE SEQUENCE [LARGE SCALE GENOMIC DNA]</scope>
</reference>
<feature type="region of interest" description="Disordered" evidence="1">
    <location>
        <begin position="645"/>
        <end position="667"/>
    </location>
</feature>
<dbReference type="STRING" id="4537.A0A0E0L4U7"/>
<feature type="compositionally biased region" description="Polar residues" evidence="1">
    <location>
        <begin position="318"/>
        <end position="332"/>
    </location>
</feature>
<dbReference type="PANTHER" id="PTHR36770">
    <property type="entry name" value="PHOTOSYSTEM I ASSEMBLY FACTOR PSA3, CHLOROPLASTIC"/>
    <property type="match status" value="1"/>
</dbReference>